<sequence length="110" mass="13003">MLANRCGILKQNVMKLQNVTLEVWEKICVLEMKRRNNSSEYIQKSIECGFRKNDFKATKLTDLVIFKNTYYSEVLINVNILDMSSAPYWIVKYLEKLGYECPILFSYEND</sequence>
<proteinExistence type="predicted"/>
<name>A0A6B9LBG6_9CAUD</name>
<evidence type="ECO:0000313" key="1">
    <source>
        <dbReference type="EMBL" id="QHB39412.1"/>
    </source>
</evidence>
<reference evidence="1 2" key="1">
    <citation type="journal article" date="2020" name="Viruses">
        <title>Diversity and Host Interactions Among Virulent and Temperate Baltic Sea Flavobacterium Phages.</title>
        <authorList>
            <person name="Nilsson E."/>
            <person name="Bayfield O.W."/>
            <person name="Lundin D."/>
            <person name="Antson A.A."/>
            <person name="Holmfeldt K."/>
        </authorList>
    </citation>
    <scope>NUCLEOTIDE SEQUENCE [LARGE SCALE GENOMIC DNA]</scope>
</reference>
<protein>
    <submittedName>
        <fullName evidence="1">Uncharacterized protein</fullName>
    </submittedName>
</protein>
<gene>
    <name evidence="1" type="ORF">lillamy96_gp019</name>
</gene>
<organism evidence="1 2">
    <name type="scientific">Flavobacterium phage vB_FspS_lillamy9-6</name>
    <dbReference type="NCBI Taxonomy" id="2686256"/>
    <lineage>
        <taxon>Viruses</taxon>
        <taxon>Duplodnaviria</taxon>
        <taxon>Heunggongvirae</taxon>
        <taxon>Uroviricota</taxon>
        <taxon>Caudoviricetes</taxon>
        <taxon>Lillamyvirus</taxon>
        <taxon>Lillamyvirus lillamy</taxon>
    </lineage>
</organism>
<dbReference type="EMBL" id="MN812217">
    <property type="protein sequence ID" value="QHB39412.1"/>
    <property type="molecule type" value="Genomic_DNA"/>
</dbReference>
<accession>A0A6B9LBG6</accession>
<evidence type="ECO:0000313" key="2">
    <source>
        <dbReference type="Proteomes" id="UP000464654"/>
    </source>
</evidence>
<dbReference type="Proteomes" id="UP000464654">
    <property type="component" value="Segment"/>
</dbReference>